<evidence type="ECO:0000259" key="2">
    <source>
        <dbReference type="Pfam" id="PF14667"/>
    </source>
</evidence>
<accession>A0A1T4R111</accession>
<dbReference type="Gene3D" id="3.40.50.720">
    <property type="entry name" value="NAD(P)-binding Rossmann-like Domain"/>
    <property type="match status" value="1"/>
</dbReference>
<dbReference type="AlphaFoldDB" id="A0A1T4R111"/>
<feature type="domain" description="NAD-dependent epimerase/dehydratase" evidence="1">
    <location>
        <begin position="4"/>
        <end position="194"/>
    </location>
</feature>
<sequence length="372" mass="42830">MNNILVTGSKGFIGQNFMETLQRQEDITILTFDKENSYSELKEMLTKADFIFHLAGVNRPENDEEFMKVNAGLTEYMTKNLIELNKTTPILITSSSQAELNNLYGESKKKAEEILIEYKENTGAPIYIYRLPNVFGKWCKPNYNSVVATFCHNISHDLDIYISDRNYELELVYIDDVVNSFMAKLNKEVRNKEKNYYSVRRTFKVTLGELADSIYQIKENRETLKVPDLGDGFMKALHATYLTYLEADDFAYDLELHSDERGSFVEVIKSESSGQVSVSTSVEGIKRGNHYHNTKNEKFLVLKGEALIKFRHIFSDEIIEYEVSGEEMKVVDIPPGYTHSIENLGDGEMILLIWANEIFDPNNTDTYYCEVE</sequence>
<dbReference type="Proteomes" id="UP000190625">
    <property type="component" value="Unassembled WGS sequence"/>
</dbReference>
<dbReference type="Pfam" id="PF01370">
    <property type="entry name" value="Epimerase"/>
    <property type="match status" value="1"/>
</dbReference>
<dbReference type="SUPFAM" id="SSF51735">
    <property type="entry name" value="NAD(P)-binding Rossmann-fold domains"/>
    <property type="match status" value="1"/>
</dbReference>
<dbReference type="STRING" id="142842.SAMN02745118_02786"/>
<feature type="domain" description="Capsular polysaccharide assembling protein CapF C-terminal" evidence="2">
    <location>
        <begin position="257"/>
        <end position="367"/>
    </location>
</feature>
<keyword evidence="4" id="KW-1185">Reference proteome</keyword>
<name>A0A1T4R111_9FIRM</name>
<dbReference type="InterPro" id="IPR036291">
    <property type="entry name" value="NAD(P)-bd_dom_sf"/>
</dbReference>
<dbReference type="PANTHER" id="PTHR43245:SF55">
    <property type="entry name" value="NAD(P)-BINDING DOMAIN-CONTAINING PROTEIN"/>
    <property type="match status" value="1"/>
</dbReference>
<dbReference type="InterPro" id="IPR001509">
    <property type="entry name" value="Epimerase_deHydtase"/>
</dbReference>
<reference evidence="4" key="1">
    <citation type="submission" date="2017-02" db="EMBL/GenBank/DDBJ databases">
        <authorList>
            <person name="Varghese N."/>
            <person name="Submissions S."/>
        </authorList>
    </citation>
    <scope>NUCLEOTIDE SEQUENCE [LARGE SCALE GENOMIC DNA]</scope>
    <source>
        <strain evidence="4">ATCC BAA-73</strain>
    </source>
</reference>
<dbReference type="PANTHER" id="PTHR43245">
    <property type="entry name" value="BIFUNCTIONAL POLYMYXIN RESISTANCE PROTEIN ARNA"/>
    <property type="match status" value="1"/>
</dbReference>
<dbReference type="InterPro" id="IPR029303">
    <property type="entry name" value="CapF_C"/>
</dbReference>
<dbReference type="CDD" id="cd07007">
    <property type="entry name" value="cupin_CapF-like_C"/>
    <property type="match status" value="1"/>
</dbReference>
<dbReference type="RefSeq" id="WP_078811161.1">
    <property type="nucleotide sequence ID" value="NZ_FUWM01000038.1"/>
</dbReference>
<evidence type="ECO:0000313" key="3">
    <source>
        <dbReference type="EMBL" id="SKA09536.1"/>
    </source>
</evidence>
<evidence type="ECO:0000259" key="1">
    <source>
        <dbReference type="Pfam" id="PF01370"/>
    </source>
</evidence>
<protein>
    <submittedName>
        <fullName evidence="3">UDP-2-acetamido-2,6-beta-L-arabino-hexul-4-ose reductase</fullName>
    </submittedName>
</protein>
<dbReference type="InterPro" id="IPR050177">
    <property type="entry name" value="Lipid_A_modif_metabolic_enz"/>
</dbReference>
<dbReference type="InterPro" id="IPR011051">
    <property type="entry name" value="RmlC_Cupin_sf"/>
</dbReference>
<proteinExistence type="predicted"/>
<dbReference type="Gene3D" id="2.60.120.10">
    <property type="entry name" value="Jelly Rolls"/>
    <property type="match status" value="1"/>
</dbReference>
<dbReference type="InterPro" id="IPR014710">
    <property type="entry name" value="RmlC-like_jellyroll"/>
</dbReference>
<dbReference type="Pfam" id="PF14667">
    <property type="entry name" value="Polysacc_synt_C"/>
    <property type="match status" value="1"/>
</dbReference>
<dbReference type="OrthoDB" id="9801056at2"/>
<dbReference type="SUPFAM" id="SSF51182">
    <property type="entry name" value="RmlC-like cupins"/>
    <property type="match status" value="1"/>
</dbReference>
<gene>
    <name evidence="3" type="ORF">SAMN02745118_02786</name>
</gene>
<dbReference type="EMBL" id="FUWM01000038">
    <property type="protein sequence ID" value="SKA09536.1"/>
    <property type="molecule type" value="Genomic_DNA"/>
</dbReference>
<organism evidence="3 4">
    <name type="scientific">Selenihalanaerobacter shriftii</name>
    <dbReference type="NCBI Taxonomy" id="142842"/>
    <lineage>
        <taxon>Bacteria</taxon>
        <taxon>Bacillati</taxon>
        <taxon>Bacillota</taxon>
        <taxon>Clostridia</taxon>
        <taxon>Halanaerobiales</taxon>
        <taxon>Halobacteroidaceae</taxon>
        <taxon>Selenihalanaerobacter</taxon>
    </lineage>
</organism>
<evidence type="ECO:0000313" key="4">
    <source>
        <dbReference type="Proteomes" id="UP000190625"/>
    </source>
</evidence>